<proteinExistence type="predicted"/>
<dbReference type="EMBL" id="JBHUDZ010000012">
    <property type="protein sequence ID" value="MFD1603402.1"/>
    <property type="molecule type" value="Genomic_DNA"/>
</dbReference>
<accession>A0ABW4HE38</accession>
<dbReference type="RefSeq" id="WP_379815260.1">
    <property type="nucleotide sequence ID" value="NZ_JBHUDZ010000012.1"/>
</dbReference>
<gene>
    <name evidence="1" type="ORF">ACFSC2_11705</name>
</gene>
<name>A0ABW4HE38_9FLAO</name>
<comment type="caution">
    <text evidence="1">The sequence shown here is derived from an EMBL/GenBank/DDBJ whole genome shotgun (WGS) entry which is preliminary data.</text>
</comment>
<evidence type="ECO:0000313" key="2">
    <source>
        <dbReference type="Proteomes" id="UP001597138"/>
    </source>
</evidence>
<sequence>MLKGFGWGLAAGVVNFRIDTWSNSYDDEMYKDSLDVFKESDRKDENNHIGVIATLKK</sequence>
<dbReference type="Proteomes" id="UP001597138">
    <property type="component" value="Unassembled WGS sequence"/>
</dbReference>
<reference evidence="2" key="1">
    <citation type="journal article" date="2019" name="Int. J. Syst. Evol. Microbiol.">
        <title>The Global Catalogue of Microorganisms (GCM) 10K type strain sequencing project: providing services to taxonomists for standard genome sequencing and annotation.</title>
        <authorList>
            <consortium name="The Broad Institute Genomics Platform"/>
            <consortium name="The Broad Institute Genome Sequencing Center for Infectious Disease"/>
            <person name="Wu L."/>
            <person name="Ma J."/>
        </authorList>
    </citation>
    <scope>NUCLEOTIDE SEQUENCE [LARGE SCALE GENOMIC DNA]</scope>
    <source>
        <strain evidence="2">CCUG 70865</strain>
    </source>
</reference>
<evidence type="ECO:0000313" key="1">
    <source>
        <dbReference type="EMBL" id="MFD1603402.1"/>
    </source>
</evidence>
<protein>
    <submittedName>
        <fullName evidence="1">Uncharacterized protein</fullName>
    </submittedName>
</protein>
<keyword evidence="2" id="KW-1185">Reference proteome</keyword>
<organism evidence="1 2">
    <name type="scientific">Flavobacterium artemisiae</name>
    <dbReference type="NCBI Taxonomy" id="2126556"/>
    <lineage>
        <taxon>Bacteria</taxon>
        <taxon>Pseudomonadati</taxon>
        <taxon>Bacteroidota</taxon>
        <taxon>Flavobacteriia</taxon>
        <taxon>Flavobacteriales</taxon>
        <taxon>Flavobacteriaceae</taxon>
        <taxon>Flavobacterium</taxon>
    </lineage>
</organism>